<proteinExistence type="predicted"/>
<dbReference type="WBParaSite" id="jg11200">
    <property type="protein sequence ID" value="jg11200"/>
    <property type="gene ID" value="jg11200"/>
</dbReference>
<sequence>MGIALNASSLPATNRSNSYHCVMEETLPLDTNYVSIRAVVNERQQAENGYGYITLVFDKATEALEKCNVDDPTLWSFDNSTTPTTRIFHLLASTSSTDTPFASTTIQLKYLRRQEIRFLHDSIELDNKVSSLNYPECNFVPTIDDKTMFQLFIEFYVPQAIVDCGLNLLFPNGFVRTDEKFDNNHTNPIAPNTSRPIPPPIVPTQRGLNDSIVVNISQSVFGGAFGTNENSGGQRSALESNRFIMSISTFVFVALAIYL</sequence>
<evidence type="ECO:0000313" key="2">
    <source>
        <dbReference type="WBParaSite" id="jg11200"/>
    </source>
</evidence>
<dbReference type="Proteomes" id="UP000887574">
    <property type="component" value="Unplaced"/>
</dbReference>
<reference evidence="2" key="1">
    <citation type="submission" date="2022-11" db="UniProtKB">
        <authorList>
            <consortium name="WormBaseParasite"/>
        </authorList>
    </citation>
    <scope>IDENTIFICATION</scope>
</reference>
<name>A0A915CQZ6_9BILA</name>
<organism evidence="1 2">
    <name type="scientific">Ditylenchus dipsaci</name>
    <dbReference type="NCBI Taxonomy" id="166011"/>
    <lineage>
        <taxon>Eukaryota</taxon>
        <taxon>Metazoa</taxon>
        <taxon>Ecdysozoa</taxon>
        <taxon>Nematoda</taxon>
        <taxon>Chromadorea</taxon>
        <taxon>Rhabditida</taxon>
        <taxon>Tylenchina</taxon>
        <taxon>Tylenchomorpha</taxon>
        <taxon>Sphaerularioidea</taxon>
        <taxon>Anguinidae</taxon>
        <taxon>Anguininae</taxon>
        <taxon>Ditylenchus</taxon>
    </lineage>
</organism>
<protein>
    <submittedName>
        <fullName evidence="2">Uncharacterized protein</fullName>
    </submittedName>
</protein>
<evidence type="ECO:0000313" key="1">
    <source>
        <dbReference type="Proteomes" id="UP000887574"/>
    </source>
</evidence>
<accession>A0A915CQZ6</accession>
<dbReference type="AlphaFoldDB" id="A0A915CQZ6"/>
<keyword evidence="1" id="KW-1185">Reference proteome</keyword>